<dbReference type="SUPFAM" id="SSF51735">
    <property type="entry name" value="NAD(P)-binding Rossmann-fold domains"/>
    <property type="match status" value="1"/>
</dbReference>
<comment type="catalytic activity">
    <reaction evidence="1 6">
        <text>Hydrolysis of terminal, non-reducing alpha-D-galactose residues in alpha-D-galactosides, including galactose oligosaccharides, galactomannans and galactolipids.</text>
        <dbReference type="EC" id="3.2.1.22"/>
    </reaction>
</comment>
<keyword evidence="5 6" id="KW-0326">Glycosidase</keyword>
<evidence type="ECO:0000256" key="4">
    <source>
        <dbReference type="ARBA" id="ARBA00022801"/>
    </source>
</evidence>
<protein>
    <recommendedName>
        <fullName evidence="3 6">Alpha-galactosidase</fullName>
        <ecNumber evidence="3 6">3.2.1.22</ecNumber>
    </recommendedName>
    <alternativeName>
        <fullName evidence="6">Melibiase</fullName>
    </alternativeName>
</protein>
<dbReference type="Pfam" id="PF16499">
    <property type="entry name" value="Melibiase_2"/>
    <property type="match status" value="1"/>
</dbReference>
<organism evidence="8 9">
    <name type="scientific">Leucocoprinus birnbaumii</name>
    <dbReference type="NCBI Taxonomy" id="56174"/>
    <lineage>
        <taxon>Eukaryota</taxon>
        <taxon>Fungi</taxon>
        <taxon>Dikarya</taxon>
        <taxon>Basidiomycota</taxon>
        <taxon>Agaricomycotina</taxon>
        <taxon>Agaricomycetes</taxon>
        <taxon>Agaricomycetidae</taxon>
        <taxon>Agaricales</taxon>
        <taxon>Agaricineae</taxon>
        <taxon>Agaricaceae</taxon>
        <taxon>Leucocoprinus</taxon>
    </lineage>
</organism>
<reference evidence="8" key="1">
    <citation type="submission" date="2022-07" db="EMBL/GenBank/DDBJ databases">
        <title>Genome Sequence of Leucocoprinus birnbaumii.</title>
        <authorList>
            <person name="Buettner E."/>
        </authorList>
    </citation>
    <scope>NUCLEOTIDE SEQUENCE</scope>
    <source>
        <strain evidence="8">VT141</strain>
    </source>
</reference>
<feature type="signal peptide" evidence="7">
    <location>
        <begin position="1"/>
        <end position="25"/>
    </location>
</feature>
<feature type="chain" id="PRO_5042254101" description="Alpha-galactosidase" evidence="7">
    <location>
        <begin position="26"/>
        <end position="296"/>
    </location>
</feature>
<dbReference type="GO" id="GO:0005975">
    <property type="term" value="P:carbohydrate metabolic process"/>
    <property type="evidence" value="ECO:0007669"/>
    <property type="project" value="InterPro"/>
</dbReference>
<dbReference type="PANTHER" id="PTHR40129">
    <property type="entry name" value="KETOPANTOATE REDUCTASE N-TERMINAL DOMAIN-CONTAINING PROTEIN"/>
    <property type="match status" value="1"/>
</dbReference>
<dbReference type="PANTHER" id="PTHR40129:SF2">
    <property type="entry name" value="KETOPANTOATE REDUCTASE N-TERMINAL DOMAIN-CONTAINING PROTEIN"/>
    <property type="match status" value="1"/>
</dbReference>
<keyword evidence="9" id="KW-1185">Reference proteome</keyword>
<evidence type="ECO:0000313" key="9">
    <source>
        <dbReference type="Proteomes" id="UP001213000"/>
    </source>
</evidence>
<dbReference type="GO" id="GO:0004557">
    <property type="term" value="F:alpha-galactosidase activity"/>
    <property type="evidence" value="ECO:0007669"/>
    <property type="project" value="UniProtKB-EC"/>
</dbReference>
<dbReference type="AlphaFoldDB" id="A0AAD5YXU4"/>
<keyword evidence="7" id="KW-0732">Signal</keyword>
<dbReference type="InterPro" id="IPR017853">
    <property type="entry name" value="GH"/>
</dbReference>
<accession>A0AAD5YXU4</accession>
<comment type="similarity">
    <text evidence="2 6">Belongs to the glycosyl hydrolase 27 family.</text>
</comment>
<sequence length="296" mass="32920">MVTTLLWTAAGATLTLLGSTKPASALNNGVARLPVLGYNTWNAFQCNIDEDLMLETAHLMQSLGLQDAGYNYVNIDDCYAEKNRTAAGDIIEDRVRFKNGMKKLNHQIHALGFKTGITKDNLGSSDPWRDRHSEHNKDARAICEDELLALSPEIPTTVLNLAGLWGGQRSGGVHFIHGTDVAQAIVAVHDSFSLADSSGQRWIVTDGRVYDWWDLVYAWGNRVTTKSENELSLTSIRHRGDGNLTVGPRPEWVTELMLEHDVRALPRGADLLRRALDSREFWRVFGMVPMKPLLDG</sequence>
<gene>
    <name evidence="8" type="ORF">NP233_g4133</name>
</gene>
<dbReference type="InterPro" id="IPR036291">
    <property type="entry name" value="NAD(P)-bd_dom_sf"/>
</dbReference>
<evidence type="ECO:0000256" key="1">
    <source>
        <dbReference type="ARBA" id="ARBA00001255"/>
    </source>
</evidence>
<evidence type="ECO:0000313" key="8">
    <source>
        <dbReference type="EMBL" id="KAJ3570854.1"/>
    </source>
</evidence>
<dbReference type="InterPro" id="IPR013785">
    <property type="entry name" value="Aldolase_TIM"/>
</dbReference>
<dbReference type="Proteomes" id="UP001213000">
    <property type="component" value="Unassembled WGS sequence"/>
</dbReference>
<keyword evidence="4 6" id="KW-0378">Hydrolase</keyword>
<dbReference type="Gene3D" id="3.20.20.70">
    <property type="entry name" value="Aldolase class I"/>
    <property type="match status" value="1"/>
</dbReference>
<evidence type="ECO:0000256" key="2">
    <source>
        <dbReference type="ARBA" id="ARBA00009743"/>
    </source>
</evidence>
<dbReference type="InterPro" id="IPR002241">
    <property type="entry name" value="Glyco_hydro_27"/>
</dbReference>
<evidence type="ECO:0000256" key="7">
    <source>
        <dbReference type="SAM" id="SignalP"/>
    </source>
</evidence>
<dbReference type="PRINTS" id="PR00740">
    <property type="entry name" value="GLHYDRLASE27"/>
</dbReference>
<name>A0AAD5YXU4_9AGAR</name>
<evidence type="ECO:0000256" key="5">
    <source>
        <dbReference type="ARBA" id="ARBA00023295"/>
    </source>
</evidence>
<dbReference type="EC" id="3.2.1.22" evidence="3 6"/>
<dbReference type="EMBL" id="JANIEX010000215">
    <property type="protein sequence ID" value="KAJ3570854.1"/>
    <property type="molecule type" value="Genomic_DNA"/>
</dbReference>
<comment type="caution">
    <text evidence="8">The sequence shown here is derived from an EMBL/GenBank/DDBJ whole genome shotgun (WGS) entry which is preliminary data.</text>
</comment>
<proteinExistence type="inferred from homology"/>
<evidence type="ECO:0000256" key="3">
    <source>
        <dbReference type="ARBA" id="ARBA00012755"/>
    </source>
</evidence>
<keyword evidence="6" id="KW-1015">Disulfide bond</keyword>
<evidence type="ECO:0000256" key="6">
    <source>
        <dbReference type="RuleBase" id="RU361168"/>
    </source>
</evidence>
<dbReference type="SUPFAM" id="SSF51445">
    <property type="entry name" value="(Trans)glycosidases"/>
    <property type="match status" value="1"/>
</dbReference>